<evidence type="ECO:0000313" key="7">
    <source>
        <dbReference type="Proteomes" id="UP000245956"/>
    </source>
</evidence>
<dbReference type="InterPro" id="IPR001810">
    <property type="entry name" value="F-box_dom"/>
</dbReference>
<dbReference type="Pfam" id="PF12937">
    <property type="entry name" value="F-box-like"/>
    <property type="match status" value="1"/>
</dbReference>
<dbReference type="SMART" id="SM00248">
    <property type="entry name" value="ANK"/>
    <property type="match status" value="9"/>
</dbReference>
<evidence type="ECO:0000256" key="3">
    <source>
        <dbReference type="PROSITE-ProRule" id="PRU00023"/>
    </source>
</evidence>
<dbReference type="AlphaFoldDB" id="A0A2U3DPB2"/>
<dbReference type="InterPro" id="IPR036047">
    <property type="entry name" value="F-box-like_dom_sf"/>
</dbReference>
<dbReference type="SUPFAM" id="SSF48403">
    <property type="entry name" value="Ankyrin repeat"/>
    <property type="match status" value="2"/>
</dbReference>
<dbReference type="PROSITE" id="PS50181">
    <property type="entry name" value="FBOX"/>
    <property type="match status" value="1"/>
</dbReference>
<feature type="repeat" description="ANK" evidence="3">
    <location>
        <begin position="254"/>
        <end position="286"/>
    </location>
</feature>
<gene>
    <name evidence="6" type="ORF">PCL_12675</name>
</gene>
<proteinExistence type="predicted"/>
<evidence type="ECO:0000256" key="2">
    <source>
        <dbReference type="ARBA" id="ARBA00023043"/>
    </source>
</evidence>
<dbReference type="PANTHER" id="PTHR24198">
    <property type="entry name" value="ANKYRIN REPEAT AND PROTEIN KINASE DOMAIN-CONTAINING PROTEIN"/>
    <property type="match status" value="1"/>
</dbReference>
<feature type="region of interest" description="Disordered" evidence="4">
    <location>
        <begin position="493"/>
        <end position="517"/>
    </location>
</feature>
<dbReference type="Pfam" id="PF12796">
    <property type="entry name" value="Ank_2"/>
    <property type="match status" value="1"/>
</dbReference>
<accession>A0A2U3DPB2</accession>
<reference evidence="6 7" key="1">
    <citation type="journal article" date="2016" name="Front. Microbiol.">
        <title>Genome and transcriptome sequences reveal the specific parasitism of the nematophagous Purpureocillium lilacinum 36-1.</title>
        <authorList>
            <person name="Xie J."/>
            <person name="Li S."/>
            <person name="Mo C."/>
            <person name="Xiao X."/>
            <person name="Peng D."/>
            <person name="Wang G."/>
            <person name="Xiao Y."/>
        </authorList>
    </citation>
    <scope>NUCLEOTIDE SEQUENCE [LARGE SCALE GENOMIC DNA]</scope>
    <source>
        <strain evidence="6 7">36-1</strain>
    </source>
</reference>
<organism evidence="6 7">
    <name type="scientific">Purpureocillium lilacinum</name>
    <name type="common">Paecilomyces lilacinus</name>
    <dbReference type="NCBI Taxonomy" id="33203"/>
    <lineage>
        <taxon>Eukaryota</taxon>
        <taxon>Fungi</taxon>
        <taxon>Dikarya</taxon>
        <taxon>Ascomycota</taxon>
        <taxon>Pezizomycotina</taxon>
        <taxon>Sordariomycetes</taxon>
        <taxon>Hypocreomycetidae</taxon>
        <taxon>Hypocreales</taxon>
        <taxon>Ophiocordycipitaceae</taxon>
        <taxon>Purpureocillium</taxon>
    </lineage>
</organism>
<dbReference type="SUPFAM" id="SSF81383">
    <property type="entry name" value="F-box domain"/>
    <property type="match status" value="1"/>
</dbReference>
<dbReference type="PANTHER" id="PTHR24198:SF165">
    <property type="entry name" value="ANKYRIN REPEAT-CONTAINING PROTEIN-RELATED"/>
    <property type="match status" value="1"/>
</dbReference>
<comment type="caution">
    <text evidence="6">The sequence shown here is derived from an EMBL/GenBank/DDBJ whole genome shotgun (WGS) entry which is preliminary data.</text>
</comment>
<sequence length="536" mass="60034">MNLLQSIPTETLHQVSSYLDRKDTAALAQTNRHFYNAVNPVLYNDNFIHDLPMDSCILWAANIGRLETIKRAHAYGANLEVTGSRGDADMSLDWTEIPGRKRFFSSGLHLSLSRKHDDIFYYLLQHVSNLDIPNRDFCQCGRGMGNRPEDQWYPLHEAIVHRTDNPDLATALIKRGAYLSSKVCHALYDAVEIGSEYLIDLLLEHPQVNARDVNIYGETLFHSAARISGNEAVCRRIIRRFAKEDVPIDATTANGTTALGVAFACNNLAAVEELLDLGADPNIVPRDVHDCGPLEKVLEFQRHKGHEEEQRRLNLIKRLVKNGANVNRCTGNNFPCDGPPLWLACPDLLRIARFLLENGARTDIPIITKWPDNDGARYIIAALFAECDPDGNMGCIAEDIVLELEEVVVLLLRHGAPIDEVPNRDGGEWYDHADGDYYDTRDNRHYADGDSALLYACRGVMQDEPACLKMLLKHATKANLSLEHLQEAMDTEFSDFDSGSDSGSDEGAPTKNDEVQRMLAEFMAREYPEAVSDNDD</sequence>
<feature type="domain" description="F-box" evidence="5">
    <location>
        <begin position="1"/>
        <end position="51"/>
    </location>
</feature>
<dbReference type="InterPro" id="IPR002110">
    <property type="entry name" value="Ankyrin_rpt"/>
</dbReference>
<dbReference type="InterPro" id="IPR036770">
    <property type="entry name" value="Ankyrin_rpt-contain_sf"/>
</dbReference>
<dbReference type="PROSITE" id="PS50088">
    <property type="entry name" value="ANK_REPEAT"/>
    <property type="match status" value="1"/>
</dbReference>
<evidence type="ECO:0000259" key="5">
    <source>
        <dbReference type="PROSITE" id="PS50181"/>
    </source>
</evidence>
<keyword evidence="1" id="KW-0677">Repeat</keyword>
<dbReference type="Gene3D" id="1.25.40.20">
    <property type="entry name" value="Ankyrin repeat-containing domain"/>
    <property type="match status" value="1"/>
</dbReference>
<dbReference type="PROSITE" id="PS50297">
    <property type="entry name" value="ANK_REP_REGION"/>
    <property type="match status" value="1"/>
</dbReference>
<dbReference type="EMBL" id="LCWV01000098">
    <property type="protein sequence ID" value="PWI64092.1"/>
    <property type="molecule type" value="Genomic_DNA"/>
</dbReference>
<evidence type="ECO:0000256" key="1">
    <source>
        <dbReference type="ARBA" id="ARBA00022737"/>
    </source>
</evidence>
<keyword evidence="2 3" id="KW-0040">ANK repeat</keyword>
<name>A0A2U3DPB2_PURLI</name>
<dbReference type="Proteomes" id="UP000245956">
    <property type="component" value="Unassembled WGS sequence"/>
</dbReference>
<evidence type="ECO:0000313" key="6">
    <source>
        <dbReference type="EMBL" id="PWI64092.1"/>
    </source>
</evidence>
<evidence type="ECO:0000256" key="4">
    <source>
        <dbReference type="SAM" id="MobiDB-lite"/>
    </source>
</evidence>
<protein>
    <recommendedName>
        <fullName evidence="5">F-box domain-containing protein</fullName>
    </recommendedName>
</protein>